<sequence length="256" mass="29077">MRDLNVSLLQCPLHWEAPAANRAYVEEMISQLSADTDLLILPEMFTTGFSMRSKENAETSAGATLPWLQQLAERYDLAITGSLAVASDDQVYNRLLFVTPDGRVQHYDKKHLFRMSGEHLHYAAGDSRLVVQWRDWRICPMICYDLRFPVWSRNTGDYDLLLYVANWPAKRQYHWRQLLIARAIENQAYCIGVNRIGTDGNAIAYSGDSLILAADGEMLVDCADAEGLFSSRLSASALQRYRSKFPCHEDADNFSL</sequence>
<accession>A0ABT3TNM5</accession>
<dbReference type="Pfam" id="PF00795">
    <property type="entry name" value="CN_hydrolase"/>
    <property type="match status" value="1"/>
</dbReference>
<organism evidence="2 3">
    <name type="scientific">Candidatus Litorirhabdus singularis</name>
    <dbReference type="NCBI Taxonomy" id="2518993"/>
    <lineage>
        <taxon>Bacteria</taxon>
        <taxon>Pseudomonadati</taxon>
        <taxon>Pseudomonadota</taxon>
        <taxon>Gammaproteobacteria</taxon>
        <taxon>Cellvibrionales</taxon>
        <taxon>Halieaceae</taxon>
        <taxon>Candidatus Litorirhabdus</taxon>
    </lineage>
</organism>
<dbReference type="InterPro" id="IPR003010">
    <property type="entry name" value="C-N_Hydrolase"/>
</dbReference>
<comment type="caution">
    <text evidence="2">The sequence shown here is derived from an EMBL/GenBank/DDBJ whole genome shotgun (WGS) entry which is preliminary data.</text>
</comment>
<keyword evidence="3" id="KW-1185">Reference proteome</keyword>
<evidence type="ECO:0000259" key="1">
    <source>
        <dbReference type="PROSITE" id="PS50263"/>
    </source>
</evidence>
<evidence type="ECO:0000313" key="2">
    <source>
        <dbReference type="EMBL" id="MCX2982979.1"/>
    </source>
</evidence>
<dbReference type="PANTHER" id="PTHR47799:SF1">
    <property type="entry name" value="OMEGA-AMIDASE YAFV"/>
    <property type="match status" value="1"/>
</dbReference>
<reference evidence="2" key="1">
    <citation type="submission" date="2019-02" db="EMBL/GenBank/DDBJ databases">
        <authorList>
            <person name="Li S.-H."/>
        </authorList>
    </citation>
    <scope>NUCLEOTIDE SEQUENCE</scope>
    <source>
        <strain evidence="2">IMCC14734</strain>
    </source>
</reference>
<dbReference type="SUPFAM" id="SSF56317">
    <property type="entry name" value="Carbon-nitrogen hydrolase"/>
    <property type="match status" value="1"/>
</dbReference>
<dbReference type="EMBL" id="SHNN01000005">
    <property type="protein sequence ID" value="MCX2982979.1"/>
    <property type="molecule type" value="Genomic_DNA"/>
</dbReference>
<proteinExistence type="predicted"/>
<gene>
    <name evidence="2" type="ORF">EYC98_19120</name>
</gene>
<feature type="domain" description="CN hydrolase" evidence="1">
    <location>
        <begin position="4"/>
        <end position="235"/>
    </location>
</feature>
<dbReference type="PROSITE" id="PS50263">
    <property type="entry name" value="CN_HYDROLASE"/>
    <property type="match status" value="1"/>
</dbReference>
<dbReference type="InterPro" id="IPR052737">
    <property type="entry name" value="Omega-amidase_YafV"/>
</dbReference>
<dbReference type="CDD" id="cd07575">
    <property type="entry name" value="Xc-1258_like"/>
    <property type="match status" value="1"/>
</dbReference>
<dbReference type="Gene3D" id="3.60.110.10">
    <property type="entry name" value="Carbon-nitrogen hydrolase"/>
    <property type="match status" value="1"/>
</dbReference>
<name>A0ABT3TNM5_9GAMM</name>
<evidence type="ECO:0000313" key="3">
    <source>
        <dbReference type="Proteomes" id="UP001143362"/>
    </source>
</evidence>
<dbReference type="Proteomes" id="UP001143362">
    <property type="component" value="Unassembled WGS sequence"/>
</dbReference>
<dbReference type="InterPro" id="IPR036526">
    <property type="entry name" value="C-N_Hydrolase_sf"/>
</dbReference>
<dbReference type="RefSeq" id="WP_279247011.1">
    <property type="nucleotide sequence ID" value="NZ_SHNN01000005.1"/>
</dbReference>
<dbReference type="NCBIfam" id="NF007757">
    <property type="entry name" value="PRK10438.1"/>
    <property type="match status" value="1"/>
</dbReference>
<dbReference type="PANTHER" id="PTHR47799">
    <property type="entry name" value="OMEGA-AMIDASE YAFV"/>
    <property type="match status" value="1"/>
</dbReference>
<protein>
    <submittedName>
        <fullName evidence="2">Amidohydrolase</fullName>
    </submittedName>
</protein>